<dbReference type="EMBL" id="PFLF01000024">
    <property type="protein sequence ID" value="PIY69391.1"/>
    <property type="molecule type" value="Genomic_DNA"/>
</dbReference>
<name>A0A2M7QDU9_9BACT</name>
<evidence type="ECO:0008006" key="3">
    <source>
        <dbReference type="Google" id="ProtNLM"/>
    </source>
</evidence>
<dbReference type="AlphaFoldDB" id="A0A2M7QDU9"/>
<dbReference type="InterPro" id="IPR000944">
    <property type="entry name" value="Tscrpt_reg_Rrf2"/>
</dbReference>
<evidence type="ECO:0000313" key="1">
    <source>
        <dbReference type="EMBL" id="PIY69391.1"/>
    </source>
</evidence>
<evidence type="ECO:0000313" key="2">
    <source>
        <dbReference type="Proteomes" id="UP000230108"/>
    </source>
</evidence>
<organism evidence="1 2">
    <name type="scientific">Candidatus Roizmanbacteria bacterium CG_4_10_14_0_8_um_filter_39_9</name>
    <dbReference type="NCBI Taxonomy" id="1974829"/>
    <lineage>
        <taxon>Bacteria</taxon>
        <taxon>Candidatus Roizmaniibacteriota</taxon>
    </lineage>
</organism>
<reference evidence="2" key="1">
    <citation type="submission" date="2017-09" db="EMBL/GenBank/DDBJ databases">
        <title>Depth-based differentiation of microbial function through sediment-hosted aquifers and enrichment of novel symbionts in the deep terrestrial subsurface.</title>
        <authorList>
            <person name="Probst A.J."/>
            <person name="Ladd B."/>
            <person name="Jarett J.K."/>
            <person name="Geller-Mcgrath D.E."/>
            <person name="Sieber C.M.K."/>
            <person name="Emerson J.B."/>
            <person name="Anantharaman K."/>
            <person name="Thomas B.C."/>
            <person name="Malmstrom R."/>
            <person name="Stieglmeier M."/>
            <person name="Klingl A."/>
            <person name="Woyke T."/>
            <person name="Ryan C.M."/>
            <person name="Banfield J.F."/>
        </authorList>
    </citation>
    <scope>NUCLEOTIDE SEQUENCE [LARGE SCALE GENOMIC DNA]</scope>
</reference>
<dbReference type="InterPro" id="IPR036390">
    <property type="entry name" value="WH_DNA-bd_sf"/>
</dbReference>
<dbReference type="InterPro" id="IPR030489">
    <property type="entry name" value="TR_Rrf2-type_CS"/>
</dbReference>
<dbReference type="PROSITE" id="PS51197">
    <property type="entry name" value="HTH_RRF2_2"/>
    <property type="match status" value="1"/>
</dbReference>
<dbReference type="Proteomes" id="UP000230108">
    <property type="component" value="Unassembled WGS sequence"/>
</dbReference>
<accession>A0A2M7QDU9</accession>
<dbReference type="SUPFAM" id="SSF46785">
    <property type="entry name" value="Winged helix' DNA-binding domain"/>
    <property type="match status" value="1"/>
</dbReference>
<dbReference type="PANTHER" id="PTHR33221">
    <property type="entry name" value="WINGED HELIX-TURN-HELIX TRANSCRIPTIONAL REGULATOR, RRF2 FAMILY"/>
    <property type="match status" value="1"/>
</dbReference>
<dbReference type="Gene3D" id="1.10.10.10">
    <property type="entry name" value="Winged helix-like DNA-binding domain superfamily/Winged helix DNA-binding domain"/>
    <property type="match status" value="1"/>
</dbReference>
<proteinExistence type="predicted"/>
<dbReference type="InterPro" id="IPR036388">
    <property type="entry name" value="WH-like_DNA-bd_sf"/>
</dbReference>
<gene>
    <name evidence="1" type="ORF">COY90_00830</name>
</gene>
<protein>
    <recommendedName>
        <fullName evidence="3">Rrf2 family transcriptional regulator</fullName>
    </recommendedName>
</protein>
<dbReference type="GO" id="GO:0003700">
    <property type="term" value="F:DNA-binding transcription factor activity"/>
    <property type="evidence" value="ECO:0007669"/>
    <property type="project" value="TreeGrafter"/>
</dbReference>
<dbReference type="PROSITE" id="PS01332">
    <property type="entry name" value="HTH_RRF2_1"/>
    <property type="match status" value="1"/>
</dbReference>
<dbReference type="Pfam" id="PF02082">
    <property type="entry name" value="Rrf2"/>
    <property type="match status" value="1"/>
</dbReference>
<dbReference type="PANTHER" id="PTHR33221:SF15">
    <property type="entry name" value="HTH-TYPE TRANSCRIPTIONAL REGULATOR YWGB-RELATED"/>
    <property type="match status" value="1"/>
</dbReference>
<dbReference type="GO" id="GO:0005829">
    <property type="term" value="C:cytosol"/>
    <property type="evidence" value="ECO:0007669"/>
    <property type="project" value="TreeGrafter"/>
</dbReference>
<sequence>MFTLSKQTDYALIIISQLREASDDFIPLSRLVDNTNLPQRFLARIAATLVTHRILISREGRVGGYKLSQTVDTISLFDFLKIFESRLDFLQCEKRGYKCKFEKVCKHRHGVQEKLNAVVMKQLKATKLIDLF</sequence>
<comment type="caution">
    <text evidence="1">The sequence shown here is derived from an EMBL/GenBank/DDBJ whole genome shotgun (WGS) entry which is preliminary data.</text>
</comment>